<dbReference type="AlphaFoldDB" id="A0A0U9HBZ5"/>
<keyword evidence="2" id="KW-1003">Cell membrane</keyword>
<evidence type="ECO:0000259" key="7">
    <source>
        <dbReference type="Pfam" id="PF06271"/>
    </source>
</evidence>
<keyword evidence="3 6" id="KW-0812">Transmembrane</keyword>
<dbReference type="InterPro" id="IPR010432">
    <property type="entry name" value="RDD"/>
</dbReference>
<evidence type="ECO:0000256" key="6">
    <source>
        <dbReference type="SAM" id="Phobius"/>
    </source>
</evidence>
<dbReference type="Pfam" id="PF06271">
    <property type="entry name" value="RDD"/>
    <property type="match status" value="1"/>
</dbReference>
<dbReference type="OrthoDB" id="200257at2"/>
<keyword evidence="4 6" id="KW-1133">Transmembrane helix</keyword>
<dbReference type="PANTHER" id="PTHR36115">
    <property type="entry name" value="PROLINE-RICH ANTIGEN HOMOLOG-RELATED"/>
    <property type="match status" value="1"/>
</dbReference>
<evidence type="ECO:0000256" key="3">
    <source>
        <dbReference type="ARBA" id="ARBA00022692"/>
    </source>
</evidence>
<gene>
    <name evidence="8" type="ORF">TSYNT_1107</name>
</gene>
<evidence type="ECO:0000256" key="1">
    <source>
        <dbReference type="ARBA" id="ARBA00004651"/>
    </source>
</evidence>
<evidence type="ECO:0000313" key="8">
    <source>
        <dbReference type="EMBL" id="GAQ24122.1"/>
    </source>
</evidence>
<accession>A0A0U9HBZ5</accession>
<evidence type="ECO:0000313" key="9">
    <source>
        <dbReference type="Proteomes" id="UP000062160"/>
    </source>
</evidence>
<evidence type="ECO:0000256" key="4">
    <source>
        <dbReference type="ARBA" id="ARBA00022989"/>
    </source>
</evidence>
<comment type="subcellular location">
    <subcellularLocation>
        <location evidence="1">Cell membrane</location>
        <topology evidence="1">Multi-pass membrane protein</topology>
    </subcellularLocation>
</comment>
<dbReference type="STRING" id="224999.GCA_001485475_00105"/>
<reference evidence="8" key="1">
    <citation type="journal article" date="2016" name="Genome Announc.">
        <title>Draft Genome Sequence of the Syntrophic Lactate-Degrading Bacterium Tepidanaerobacter syntrophicus JLT.</title>
        <authorList>
            <person name="Matsuura N."/>
            <person name="Ohashi A."/>
            <person name="Tourlousse D.M."/>
            <person name="Sekiguchi Y."/>
        </authorList>
    </citation>
    <scope>NUCLEOTIDE SEQUENCE [LARGE SCALE GENOMIC DNA]</scope>
    <source>
        <strain evidence="8">JL</strain>
    </source>
</reference>
<dbReference type="InterPro" id="IPR051791">
    <property type="entry name" value="Pra-immunoreactive"/>
</dbReference>
<evidence type="ECO:0000256" key="5">
    <source>
        <dbReference type="ARBA" id="ARBA00023136"/>
    </source>
</evidence>
<dbReference type="EMBL" id="DF976995">
    <property type="protein sequence ID" value="GAQ24122.1"/>
    <property type="molecule type" value="Genomic_DNA"/>
</dbReference>
<keyword evidence="9" id="KW-1185">Reference proteome</keyword>
<dbReference type="GO" id="GO:0005886">
    <property type="term" value="C:plasma membrane"/>
    <property type="evidence" value="ECO:0007669"/>
    <property type="project" value="UniProtKB-SubCell"/>
</dbReference>
<feature type="domain" description="RDD" evidence="7">
    <location>
        <begin position="58"/>
        <end position="137"/>
    </location>
</feature>
<organism evidence="8">
    <name type="scientific">Tepidanaerobacter syntrophicus</name>
    <dbReference type="NCBI Taxonomy" id="224999"/>
    <lineage>
        <taxon>Bacteria</taxon>
        <taxon>Bacillati</taxon>
        <taxon>Bacillota</taxon>
        <taxon>Clostridia</taxon>
        <taxon>Thermosediminibacterales</taxon>
        <taxon>Tepidanaerobacteraceae</taxon>
        <taxon>Tepidanaerobacter</taxon>
    </lineage>
</organism>
<keyword evidence="5 6" id="KW-0472">Membrane</keyword>
<protein>
    <submittedName>
        <fullName evidence="8">Uncharacterized membrane protein YckC, RDD family</fullName>
    </submittedName>
</protein>
<feature type="transmembrane region" description="Helical" evidence="6">
    <location>
        <begin position="12"/>
        <end position="41"/>
    </location>
</feature>
<dbReference type="Proteomes" id="UP000062160">
    <property type="component" value="Unassembled WGS sequence"/>
</dbReference>
<sequence length="155" mass="17091">MQYKKADLFKRFIALLIDDIVASLLVYIPILGALVSAVYLLTKDAIAFEITKNPDFKNRSLGKKVMGLEVVSFDGSDIDWTISLKRNLPLAIGSAFGIVPIIGWVVGGIIGFVMVIVEALLVISDDKGRRLGDRWANTQVVESRDIINQDDVIDI</sequence>
<name>A0A0U9HBZ5_9FIRM</name>
<feature type="transmembrane region" description="Helical" evidence="6">
    <location>
        <begin position="90"/>
        <end position="123"/>
    </location>
</feature>
<evidence type="ECO:0000256" key="2">
    <source>
        <dbReference type="ARBA" id="ARBA00022475"/>
    </source>
</evidence>
<proteinExistence type="predicted"/>
<dbReference type="RefSeq" id="WP_059031206.1">
    <property type="nucleotide sequence ID" value="NZ_BSDN01000006.1"/>
</dbReference>